<evidence type="ECO:0000313" key="2">
    <source>
        <dbReference type="EMBL" id="MBS5830953.1"/>
    </source>
</evidence>
<dbReference type="SUPFAM" id="SSF89550">
    <property type="entry name" value="PHP domain-like"/>
    <property type="match status" value="1"/>
</dbReference>
<feature type="non-terminal residue" evidence="2">
    <location>
        <position position="62"/>
    </location>
</feature>
<name>A0A9E1BFW0_9BACT</name>
<reference evidence="2" key="1">
    <citation type="submission" date="2021-02" db="EMBL/GenBank/DDBJ databases">
        <title>Infant gut strain persistence is associated with maternal origin, phylogeny, and functional potential including surface adhesion and iron acquisition.</title>
        <authorList>
            <person name="Lou Y.C."/>
        </authorList>
    </citation>
    <scope>NUCLEOTIDE SEQUENCE</scope>
    <source>
        <strain evidence="2">L3_101_000G1_dasL3_101_000G1_concoct_7_sub</strain>
    </source>
</reference>
<dbReference type="Pfam" id="PF02811">
    <property type="entry name" value="PHP"/>
    <property type="match status" value="1"/>
</dbReference>
<dbReference type="AlphaFoldDB" id="A0A9E1BFW0"/>
<dbReference type="Gene3D" id="3.20.20.140">
    <property type="entry name" value="Metal-dependent hydrolases"/>
    <property type="match status" value="1"/>
</dbReference>
<organism evidence="2 3">
    <name type="scientific">Campylobacter concisus</name>
    <dbReference type="NCBI Taxonomy" id="199"/>
    <lineage>
        <taxon>Bacteria</taxon>
        <taxon>Pseudomonadati</taxon>
        <taxon>Campylobacterota</taxon>
        <taxon>Epsilonproteobacteria</taxon>
        <taxon>Campylobacterales</taxon>
        <taxon>Campylobacteraceae</taxon>
        <taxon>Campylobacter</taxon>
    </lineage>
</organism>
<dbReference type="InterPro" id="IPR004013">
    <property type="entry name" value="PHP_dom"/>
</dbReference>
<evidence type="ECO:0000313" key="3">
    <source>
        <dbReference type="Proteomes" id="UP000824019"/>
    </source>
</evidence>
<dbReference type="EMBL" id="JAHAKR010000512">
    <property type="protein sequence ID" value="MBS5830953.1"/>
    <property type="molecule type" value="Genomic_DNA"/>
</dbReference>
<proteinExistence type="predicted"/>
<dbReference type="GO" id="GO:0003824">
    <property type="term" value="F:catalytic activity"/>
    <property type="evidence" value="ECO:0007669"/>
    <property type="project" value="InterPro"/>
</dbReference>
<protein>
    <submittedName>
        <fullName evidence="2">PHP domain-containing protein</fullName>
    </submittedName>
</protein>
<sequence length="62" mass="7229">MTVDLHNHTPLCNHAVGEPIEFVRCAIKAGTKYFGFSDHAPMNYDEAYRMKFEEMQSYEDEI</sequence>
<accession>A0A9E1BFW0</accession>
<feature type="domain" description="PHP" evidence="1">
    <location>
        <begin position="4"/>
        <end position="51"/>
    </location>
</feature>
<gene>
    <name evidence="2" type="ORF">KIC69_09040</name>
</gene>
<evidence type="ECO:0000259" key="1">
    <source>
        <dbReference type="Pfam" id="PF02811"/>
    </source>
</evidence>
<comment type="caution">
    <text evidence="2">The sequence shown here is derived from an EMBL/GenBank/DDBJ whole genome shotgun (WGS) entry which is preliminary data.</text>
</comment>
<dbReference type="InterPro" id="IPR016195">
    <property type="entry name" value="Pol/histidinol_Pase-like"/>
</dbReference>
<dbReference type="Proteomes" id="UP000824019">
    <property type="component" value="Unassembled WGS sequence"/>
</dbReference>